<dbReference type="AlphaFoldDB" id="A9NR20"/>
<evidence type="ECO:0000256" key="1">
    <source>
        <dbReference type="ARBA" id="ARBA00002053"/>
    </source>
</evidence>
<dbReference type="EMBL" id="EF678555">
    <property type="protein sequence ID" value="ABR18301.1"/>
    <property type="molecule type" value="mRNA"/>
</dbReference>
<evidence type="ECO:0000259" key="8">
    <source>
        <dbReference type="SMART" id="SM00737"/>
    </source>
</evidence>
<feature type="domain" description="MD-2-related lipid-recognition" evidence="8">
    <location>
        <begin position="30"/>
        <end position="145"/>
    </location>
</feature>
<evidence type="ECO:0000313" key="10">
    <source>
        <dbReference type="EMBL" id="ABR18301.1"/>
    </source>
</evidence>
<dbReference type="PANTHER" id="PTHR11306:SF0">
    <property type="entry name" value="PHOSPHATIDYLGLYCEROL_PHOSPHATIDYLINOSITOL TRANSFER PROTEIN"/>
    <property type="match status" value="1"/>
</dbReference>
<keyword evidence="6" id="KW-0445">Lipid transport</keyword>
<evidence type="ECO:0000313" key="9">
    <source>
        <dbReference type="EMBL" id="ABK23081.1"/>
    </source>
</evidence>
<evidence type="ECO:0000256" key="2">
    <source>
        <dbReference type="ARBA" id="ARBA00006370"/>
    </source>
</evidence>
<comment type="similarity">
    <text evidence="2">Belongs to the NPC2 family.</text>
</comment>
<evidence type="ECO:0000313" key="12">
    <source>
        <dbReference type="EMBL" id="ACN40701.1"/>
    </source>
</evidence>
<evidence type="ECO:0000313" key="11">
    <source>
        <dbReference type="EMBL" id="ACN40322.1"/>
    </source>
</evidence>
<comment type="function">
    <text evidence="1">Catalyzes the intermembrane transfer of phosphatidylglycerol and phosphatidylinositol.</text>
</comment>
<dbReference type="InterPro" id="IPR033917">
    <property type="entry name" value="ML_PG-PI_TP"/>
</dbReference>
<protein>
    <recommendedName>
        <fullName evidence="8">MD-2-related lipid-recognition domain-containing protein</fullName>
    </recommendedName>
</protein>
<proteinExistence type="evidence at transcript level"/>
<feature type="chain" id="PRO_5010821353" description="MD-2-related lipid-recognition domain-containing protein" evidence="7">
    <location>
        <begin position="26"/>
        <end position="156"/>
    </location>
</feature>
<dbReference type="InterPro" id="IPR014756">
    <property type="entry name" value="Ig_E-set"/>
</dbReference>
<name>A9NR20_PICSI</name>
<keyword evidence="5 7" id="KW-0732">Signal</keyword>
<dbReference type="EMBL" id="BT070824">
    <property type="protein sequence ID" value="ACN40322.1"/>
    <property type="molecule type" value="mRNA"/>
</dbReference>
<evidence type="ECO:0000256" key="7">
    <source>
        <dbReference type="SAM" id="SignalP"/>
    </source>
</evidence>
<keyword evidence="4" id="KW-0813">Transport</keyword>
<dbReference type="InterPro" id="IPR003172">
    <property type="entry name" value="ML_dom"/>
</dbReference>
<dbReference type="GO" id="GO:0032366">
    <property type="term" value="P:intracellular sterol transport"/>
    <property type="evidence" value="ECO:0007669"/>
    <property type="project" value="InterPro"/>
</dbReference>
<reference evidence="9" key="2">
    <citation type="journal article" date="2008" name="BMC Genomics">
        <title>A conifer genomics resource of 200,000 spruce (Picea spp.) ESTs and 6,464 high-quality, sequence-finished full-length cDNAs for Sitka spruce (Picea sitchensis).</title>
        <authorList>
            <person name="Ralph S.G."/>
            <person name="Chun H.J."/>
            <person name="Kolosova N."/>
            <person name="Cooper D."/>
            <person name="Oddy C."/>
            <person name="Ritland C.E."/>
            <person name="Kirkpatrick R."/>
            <person name="Moore R."/>
            <person name="Barber S."/>
            <person name="Holt R.A."/>
            <person name="Jones S.J."/>
            <person name="Marra M.A."/>
            <person name="Douglas C.J."/>
            <person name="Ritland K."/>
            <person name="Bohlmann J."/>
        </authorList>
    </citation>
    <scope>NUCLEOTIDE SEQUENCE</scope>
    <source>
        <tissue evidence="9">Green portion of the leader tissue</tissue>
    </source>
</reference>
<dbReference type="EMBL" id="BT071233">
    <property type="protein sequence ID" value="ACN40701.1"/>
    <property type="molecule type" value="mRNA"/>
</dbReference>
<evidence type="ECO:0000256" key="3">
    <source>
        <dbReference type="ARBA" id="ARBA00011245"/>
    </source>
</evidence>
<dbReference type="SMART" id="SM00737">
    <property type="entry name" value="ML"/>
    <property type="match status" value="1"/>
</dbReference>
<feature type="signal peptide" evidence="7">
    <location>
        <begin position="1"/>
        <end position="25"/>
    </location>
</feature>
<evidence type="ECO:0000256" key="4">
    <source>
        <dbReference type="ARBA" id="ARBA00022448"/>
    </source>
</evidence>
<evidence type="ECO:0000256" key="5">
    <source>
        <dbReference type="ARBA" id="ARBA00022729"/>
    </source>
</evidence>
<dbReference type="GO" id="GO:0032934">
    <property type="term" value="F:sterol binding"/>
    <property type="evidence" value="ECO:0007669"/>
    <property type="project" value="InterPro"/>
</dbReference>
<evidence type="ECO:0000256" key="6">
    <source>
        <dbReference type="ARBA" id="ARBA00023055"/>
    </source>
</evidence>
<dbReference type="PANTHER" id="PTHR11306">
    <property type="entry name" value="NIEMANN PICK TYPE C2 PROTEIN NPC2-RELATED"/>
    <property type="match status" value="1"/>
</dbReference>
<dbReference type="Pfam" id="PF02221">
    <property type="entry name" value="E1_DerP2_DerF2"/>
    <property type="match status" value="1"/>
</dbReference>
<organism evidence="9">
    <name type="scientific">Picea sitchensis</name>
    <name type="common">Sitka spruce</name>
    <name type="synonym">Pinus sitchensis</name>
    <dbReference type="NCBI Taxonomy" id="3332"/>
    <lineage>
        <taxon>Eukaryota</taxon>
        <taxon>Viridiplantae</taxon>
        <taxon>Streptophyta</taxon>
        <taxon>Embryophyta</taxon>
        <taxon>Tracheophyta</taxon>
        <taxon>Spermatophyta</taxon>
        <taxon>Pinopsida</taxon>
        <taxon>Pinidae</taxon>
        <taxon>Conifers I</taxon>
        <taxon>Pinales</taxon>
        <taxon>Pinaceae</taxon>
        <taxon>Picea</taxon>
    </lineage>
</organism>
<dbReference type="SUPFAM" id="SSF81296">
    <property type="entry name" value="E set domains"/>
    <property type="match status" value="1"/>
</dbReference>
<reference evidence="11" key="3">
    <citation type="submission" date="2009-02" db="EMBL/GenBank/DDBJ databases">
        <title>Full length sequence-verified cDNA sequences from Sitka spruce (Picea sitchensis).</title>
        <authorList>
            <person name="Reid K.E."/>
            <person name="Liao N."/>
            <person name="Ralph S."/>
            <person name="Kolosova N."/>
            <person name="Oddy C."/>
            <person name="Moore R."/>
            <person name="Mayo M."/>
            <person name="Wagner S."/>
            <person name="King J."/>
            <person name="Yanchuk A."/>
            <person name="Holt R."/>
            <person name="Jones S."/>
            <person name="Marra M."/>
            <person name="Ritland C.E."/>
            <person name="Ritland K."/>
            <person name="Bohlmann J."/>
        </authorList>
    </citation>
    <scope>NUCLEOTIDE SEQUENCE</scope>
    <source>
        <tissue evidence="12">Bark</tissue>
        <tissue evidence="11">Green portion of the leader tissue</tissue>
    </source>
</reference>
<sequence>MDRKSLCWTLLVVVSSSSLIPLTNAAASEPSYCDSDASYPVKVESVDIDPSPVVSGAPATFKISAISDEALSGGKLSIDVFFYGVRVHTENHDLCTKTTCPIEKGSFVLTHSQSLPGFTPAGSYKLKMKLIDVDDKQLTCVNINFKIVRGSLVAQI</sequence>
<dbReference type="InterPro" id="IPR039670">
    <property type="entry name" value="NPC2-like"/>
</dbReference>
<accession>A9NR20</accession>
<dbReference type="EMBL" id="EF083746">
    <property type="protein sequence ID" value="ABK23081.1"/>
    <property type="molecule type" value="mRNA"/>
</dbReference>
<comment type="subunit">
    <text evidence="3">Monomer.</text>
</comment>
<dbReference type="Gene3D" id="2.60.40.770">
    <property type="match status" value="1"/>
</dbReference>
<reference evidence="10" key="1">
    <citation type="submission" date="2007-06" db="EMBL/GenBank/DDBJ databases">
        <title>Full length cDNA sequences from Sitka Spruce (Picea sitchensis).</title>
        <authorList>
            <person name="Ralph S.G."/>
            <person name="Chun H.E."/>
            <person name="Liao N."/>
            <person name="Ali J."/>
            <person name="Reid K."/>
            <person name="Kolosova N."/>
            <person name="Cooper N."/>
            <person name="Cullis C."/>
            <person name="Jancsik S."/>
            <person name="Moore R."/>
            <person name="Mayo M."/>
            <person name="Wagner S."/>
            <person name="Holt R.A."/>
            <person name="Jones S.J.M."/>
            <person name="Marra M.A."/>
            <person name="Ritland C.E."/>
            <person name="Ritland K."/>
            <person name="Bohlmann J."/>
        </authorList>
    </citation>
    <scope>NUCLEOTIDE SEQUENCE</scope>
    <source>
        <tissue evidence="10">Bark</tissue>
    </source>
</reference>
<dbReference type="CDD" id="cd00917">
    <property type="entry name" value="PG-PI_TP"/>
    <property type="match status" value="1"/>
</dbReference>